<accession>A0AAN9Y4U0</accession>
<comment type="caution">
    <text evidence="1">The sequence shown here is derived from an EMBL/GenBank/DDBJ whole genome shotgun (WGS) entry which is preliminary data.</text>
</comment>
<reference evidence="1 2" key="1">
    <citation type="submission" date="2024-03" db="EMBL/GenBank/DDBJ databases">
        <title>Adaptation during the transition from Ophiocordyceps entomopathogen to insect associate is accompanied by gene loss and intensified selection.</title>
        <authorList>
            <person name="Ward C.M."/>
            <person name="Onetto C.A."/>
            <person name="Borneman A.R."/>
        </authorList>
    </citation>
    <scope>NUCLEOTIDE SEQUENCE [LARGE SCALE GENOMIC DNA]</scope>
    <source>
        <strain evidence="1">AWRI1</strain>
        <tissue evidence="1">Single Adult Female</tissue>
    </source>
</reference>
<proteinExistence type="predicted"/>
<name>A0AAN9Y4U0_9HEMI</name>
<sequence length="91" mass="10546">MALCYPNGRKKSDTKKLKSTTKCNHVLVWNQAELSTENHIDEEVARPSGLQFHYMSVEFGCSDGMKKLIKILGPVEYFEERFQRCVVKSQY</sequence>
<protein>
    <submittedName>
        <fullName evidence="1">Uncharacterized protein</fullName>
    </submittedName>
</protein>
<keyword evidence="2" id="KW-1185">Reference proteome</keyword>
<evidence type="ECO:0000313" key="1">
    <source>
        <dbReference type="EMBL" id="KAK7592842.1"/>
    </source>
</evidence>
<dbReference type="EMBL" id="JBBCAQ010000020">
    <property type="protein sequence ID" value="KAK7592842.1"/>
    <property type="molecule type" value="Genomic_DNA"/>
</dbReference>
<gene>
    <name evidence="1" type="ORF">V9T40_007594</name>
</gene>
<organism evidence="1 2">
    <name type="scientific">Parthenolecanium corni</name>
    <dbReference type="NCBI Taxonomy" id="536013"/>
    <lineage>
        <taxon>Eukaryota</taxon>
        <taxon>Metazoa</taxon>
        <taxon>Ecdysozoa</taxon>
        <taxon>Arthropoda</taxon>
        <taxon>Hexapoda</taxon>
        <taxon>Insecta</taxon>
        <taxon>Pterygota</taxon>
        <taxon>Neoptera</taxon>
        <taxon>Paraneoptera</taxon>
        <taxon>Hemiptera</taxon>
        <taxon>Sternorrhyncha</taxon>
        <taxon>Coccoidea</taxon>
        <taxon>Coccidae</taxon>
        <taxon>Parthenolecanium</taxon>
    </lineage>
</organism>
<dbReference type="Proteomes" id="UP001367676">
    <property type="component" value="Unassembled WGS sequence"/>
</dbReference>
<dbReference type="AlphaFoldDB" id="A0AAN9Y4U0"/>
<evidence type="ECO:0000313" key="2">
    <source>
        <dbReference type="Proteomes" id="UP001367676"/>
    </source>
</evidence>